<protein>
    <submittedName>
        <fullName evidence="2">Uncharacterized protein</fullName>
    </submittedName>
</protein>
<dbReference type="EMBL" id="JBJKFK010000080">
    <property type="protein sequence ID" value="KAL3320053.1"/>
    <property type="molecule type" value="Genomic_DNA"/>
</dbReference>
<sequence length="174" mass="20461">MCCDKVALFNHRTGSSVHNACGFDLVFFIQINAAEPYLLEQERKLRYHATFADNQSQILDAFGYFHFMAQKEKEEEEARKKAALRAEQLRRAQARAEEEARKEQEKKRLETEAVEKQRVEKEQAEEEERRQRRQKLLSIKRKIGVSLFPKLNLQNGAYEHNGEVGVDMFKLNRC</sequence>
<evidence type="ECO:0000256" key="1">
    <source>
        <dbReference type="SAM" id="MobiDB-lite"/>
    </source>
</evidence>
<feature type="region of interest" description="Disordered" evidence="1">
    <location>
        <begin position="92"/>
        <end position="129"/>
    </location>
</feature>
<name>A0ABD2QKT4_9PLAT</name>
<dbReference type="AlphaFoldDB" id="A0ABD2QKT4"/>
<organism evidence="2 3">
    <name type="scientific">Cichlidogyrus casuarinus</name>
    <dbReference type="NCBI Taxonomy" id="1844966"/>
    <lineage>
        <taxon>Eukaryota</taxon>
        <taxon>Metazoa</taxon>
        <taxon>Spiralia</taxon>
        <taxon>Lophotrochozoa</taxon>
        <taxon>Platyhelminthes</taxon>
        <taxon>Monogenea</taxon>
        <taxon>Monopisthocotylea</taxon>
        <taxon>Dactylogyridea</taxon>
        <taxon>Ancyrocephalidae</taxon>
        <taxon>Cichlidogyrus</taxon>
    </lineage>
</organism>
<comment type="caution">
    <text evidence="2">The sequence shown here is derived from an EMBL/GenBank/DDBJ whole genome shotgun (WGS) entry which is preliminary data.</text>
</comment>
<accession>A0ABD2QKT4</accession>
<evidence type="ECO:0000313" key="3">
    <source>
        <dbReference type="Proteomes" id="UP001626550"/>
    </source>
</evidence>
<gene>
    <name evidence="2" type="ORF">Ciccas_001271</name>
</gene>
<dbReference type="Proteomes" id="UP001626550">
    <property type="component" value="Unassembled WGS sequence"/>
</dbReference>
<proteinExistence type="predicted"/>
<keyword evidence="3" id="KW-1185">Reference proteome</keyword>
<evidence type="ECO:0000313" key="2">
    <source>
        <dbReference type="EMBL" id="KAL3320053.1"/>
    </source>
</evidence>
<reference evidence="2 3" key="1">
    <citation type="submission" date="2024-11" db="EMBL/GenBank/DDBJ databases">
        <title>Adaptive evolution of stress response genes in parasites aligns with host niche diversity.</title>
        <authorList>
            <person name="Hahn C."/>
            <person name="Resl P."/>
        </authorList>
    </citation>
    <scope>NUCLEOTIDE SEQUENCE [LARGE SCALE GENOMIC DNA]</scope>
    <source>
        <strain evidence="2">EGGRZ-B1_66</strain>
        <tissue evidence="2">Body</tissue>
    </source>
</reference>